<dbReference type="InterPro" id="IPR033756">
    <property type="entry name" value="YlxH/NBP35"/>
</dbReference>
<name>A0A9X1SWT1_9ACTN</name>
<dbReference type="AlphaFoldDB" id="A0A9X1SWT1"/>
<dbReference type="GO" id="GO:0051782">
    <property type="term" value="P:negative regulation of cell division"/>
    <property type="evidence" value="ECO:0007669"/>
    <property type="project" value="TreeGrafter"/>
</dbReference>
<proteinExistence type="predicted"/>
<reference evidence="3" key="1">
    <citation type="submission" date="2021-11" db="EMBL/GenBank/DDBJ databases">
        <title>Streptomyces corallinus and Kineosporia corallina sp. nov., two new coral-derived marine actinobacteria.</title>
        <authorList>
            <person name="Buangrab K."/>
            <person name="Sutthacheep M."/>
            <person name="Yeemin T."/>
            <person name="Harunari E."/>
            <person name="Igarashi Y."/>
            <person name="Sripreechasak P."/>
            <person name="Kanchanasin P."/>
            <person name="Tanasupawat S."/>
            <person name="Phongsopitanun W."/>
        </authorList>
    </citation>
    <scope>NUCLEOTIDE SEQUENCE</scope>
    <source>
        <strain evidence="3">JCM 31032</strain>
    </source>
</reference>
<dbReference type="PANTHER" id="PTHR43384">
    <property type="entry name" value="SEPTUM SITE-DETERMINING PROTEIN MIND HOMOLOG, CHLOROPLASTIC-RELATED"/>
    <property type="match status" value="1"/>
</dbReference>
<evidence type="ECO:0000256" key="1">
    <source>
        <dbReference type="ARBA" id="ARBA00022741"/>
    </source>
</evidence>
<keyword evidence="4" id="KW-1185">Reference proteome</keyword>
<evidence type="ECO:0000313" key="4">
    <source>
        <dbReference type="Proteomes" id="UP001138997"/>
    </source>
</evidence>
<dbReference type="InterPro" id="IPR027417">
    <property type="entry name" value="P-loop_NTPase"/>
</dbReference>
<dbReference type="EMBL" id="JAJOMB010000022">
    <property type="protein sequence ID" value="MCD5315417.1"/>
    <property type="molecule type" value="Genomic_DNA"/>
</dbReference>
<dbReference type="Pfam" id="PF10609">
    <property type="entry name" value="ParA"/>
    <property type="match status" value="1"/>
</dbReference>
<sequence length="450" mass="46173">MTLTVLTAVVGDREAPLVSGLERSPFDVTVVRRCVDVLDLLSAASAGLAHAVVLSADLQRLDRDTVTRLQLTGLAVIGLAAPGDANAAERLTRLGVDPVLSADAPVETIAAAVADAVTEVAGQQKLLGHPAVTVGATDLGLGDPATALPGLPGPDGSDGVRHTRPPGRIVAVWGPAGAPGRTTVAVTLASQLAAAGQKTLLVDADTHGASVAQTLGLLDESAGVAAAARAANQGALDLDKLAELAPPVGPGLRVLTGLPQSRRWPELRASALEVVWEKARTLAAWTVIDAGFGLEADEELMFDTASPRRHAATLSALTAADVVLAVGSAEPIALQRLIAGLPEVKDVVGPDVRVVVTRVRDTAVGPRAGQLITEALHRYAGVAEVVLVPDDRSALDAAMLQGKSLTEHAPGSVACRPFESLAAALVKEFGPVPSAGTRPRRRSRWSRRSA</sequence>
<dbReference type="PANTHER" id="PTHR43384:SF6">
    <property type="entry name" value="SEPTUM SITE-DETERMINING PROTEIN MIND HOMOLOG, CHLOROPLASTIC"/>
    <property type="match status" value="1"/>
</dbReference>
<evidence type="ECO:0000313" key="3">
    <source>
        <dbReference type="EMBL" id="MCD5315417.1"/>
    </source>
</evidence>
<gene>
    <name evidence="3" type="ORF">LR394_31420</name>
</gene>
<dbReference type="GO" id="GO:0005524">
    <property type="term" value="F:ATP binding"/>
    <property type="evidence" value="ECO:0007669"/>
    <property type="project" value="UniProtKB-KW"/>
</dbReference>
<organism evidence="3 4">
    <name type="scientific">Kineosporia babensis</name>
    <dbReference type="NCBI Taxonomy" id="499548"/>
    <lineage>
        <taxon>Bacteria</taxon>
        <taxon>Bacillati</taxon>
        <taxon>Actinomycetota</taxon>
        <taxon>Actinomycetes</taxon>
        <taxon>Kineosporiales</taxon>
        <taxon>Kineosporiaceae</taxon>
        <taxon>Kineosporia</taxon>
    </lineage>
</organism>
<keyword evidence="2" id="KW-0067">ATP-binding</keyword>
<protein>
    <submittedName>
        <fullName evidence="3">P-loop NTPase</fullName>
    </submittedName>
</protein>
<accession>A0A9X1SWT1</accession>
<evidence type="ECO:0000256" key="2">
    <source>
        <dbReference type="ARBA" id="ARBA00022840"/>
    </source>
</evidence>
<dbReference type="GO" id="GO:0009898">
    <property type="term" value="C:cytoplasmic side of plasma membrane"/>
    <property type="evidence" value="ECO:0007669"/>
    <property type="project" value="TreeGrafter"/>
</dbReference>
<keyword evidence="1" id="KW-0547">Nucleotide-binding</keyword>
<dbReference type="InterPro" id="IPR050625">
    <property type="entry name" value="ParA/MinD_ATPase"/>
</dbReference>
<dbReference type="Gene3D" id="3.40.50.300">
    <property type="entry name" value="P-loop containing nucleotide triphosphate hydrolases"/>
    <property type="match status" value="1"/>
</dbReference>
<dbReference type="Proteomes" id="UP001138997">
    <property type="component" value="Unassembled WGS sequence"/>
</dbReference>
<dbReference type="GO" id="GO:0016887">
    <property type="term" value="F:ATP hydrolysis activity"/>
    <property type="evidence" value="ECO:0007669"/>
    <property type="project" value="TreeGrafter"/>
</dbReference>
<dbReference type="RefSeq" id="WP_231448240.1">
    <property type="nucleotide sequence ID" value="NZ_JAJOMB010000022.1"/>
</dbReference>
<comment type="caution">
    <text evidence="3">The sequence shown here is derived from an EMBL/GenBank/DDBJ whole genome shotgun (WGS) entry which is preliminary data.</text>
</comment>
<dbReference type="GO" id="GO:0005829">
    <property type="term" value="C:cytosol"/>
    <property type="evidence" value="ECO:0007669"/>
    <property type="project" value="TreeGrafter"/>
</dbReference>
<dbReference type="SUPFAM" id="SSF52540">
    <property type="entry name" value="P-loop containing nucleoside triphosphate hydrolases"/>
    <property type="match status" value="1"/>
</dbReference>